<proteinExistence type="predicted"/>
<keyword evidence="2" id="KW-1185">Reference proteome</keyword>
<dbReference type="AlphaFoldDB" id="A0A4R1LP18"/>
<reference evidence="1 2" key="1">
    <citation type="submission" date="2019-03" db="EMBL/GenBank/DDBJ databases">
        <title>Genomic Encyclopedia of Archaeal and Bacterial Type Strains, Phase II (KMG-II): from individual species to whole genera.</title>
        <authorList>
            <person name="Goeker M."/>
        </authorList>
    </citation>
    <scope>NUCLEOTIDE SEQUENCE [LARGE SCALE GENOMIC DNA]</scope>
    <source>
        <strain evidence="1 2">DSM 22554</strain>
    </source>
</reference>
<name>A0A4R1LP18_9SPHI</name>
<dbReference type="Gene3D" id="3.40.50.720">
    <property type="entry name" value="NAD(P)-binding Rossmann-like Domain"/>
    <property type="match status" value="1"/>
</dbReference>
<evidence type="ECO:0000313" key="1">
    <source>
        <dbReference type="EMBL" id="TCK80806.1"/>
    </source>
</evidence>
<dbReference type="Proteomes" id="UP000294616">
    <property type="component" value="Unassembled WGS sequence"/>
</dbReference>
<dbReference type="InterPro" id="IPR036291">
    <property type="entry name" value="NAD(P)-bd_dom_sf"/>
</dbReference>
<dbReference type="EMBL" id="SMGO01000003">
    <property type="protein sequence ID" value="TCK80806.1"/>
    <property type="molecule type" value="Genomic_DNA"/>
</dbReference>
<gene>
    <name evidence="1" type="ORF">C8N28_2560</name>
</gene>
<sequence length="166" mass="18370">MAVKQTIAFIGAADELYTVLVKKLAQANYPLLFISNDGYRYQQLTDQIKSDIPNADIETTDCAKEACWEADIIALFDNTTLEKELIERISAVATQKIVICISTSDNHNLSSIQTKDLQSMLPNSKVIQVFHDISGLELLVSGADQEAIELVSEIFENAGFIITEKV</sequence>
<accession>A0A4R1LP18</accession>
<evidence type="ECO:0000313" key="2">
    <source>
        <dbReference type="Proteomes" id="UP000294616"/>
    </source>
</evidence>
<evidence type="ECO:0008006" key="3">
    <source>
        <dbReference type="Google" id="ProtNLM"/>
    </source>
</evidence>
<protein>
    <recommendedName>
        <fullName evidence="3">Pyrroline-5-carboxylate reductase catalytic N-terminal domain-containing protein</fullName>
    </recommendedName>
</protein>
<organism evidence="1 2">
    <name type="scientific">Albibacterium bauzanense</name>
    <dbReference type="NCBI Taxonomy" id="653929"/>
    <lineage>
        <taxon>Bacteria</taxon>
        <taxon>Pseudomonadati</taxon>
        <taxon>Bacteroidota</taxon>
        <taxon>Sphingobacteriia</taxon>
        <taxon>Sphingobacteriales</taxon>
        <taxon>Sphingobacteriaceae</taxon>
        <taxon>Albibacterium</taxon>
    </lineage>
</organism>
<dbReference type="SUPFAM" id="SSF51735">
    <property type="entry name" value="NAD(P)-binding Rossmann-fold domains"/>
    <property type="match status" value="1"/>
</dbReference>
<comment type="caution">
    <text evidence="1">The sequence shown here is derived from an EMBL/GenBank/DDBJ whole genome shotgun (WGS) entry which is preliminary data.</text>
</comment>